<dbReference type="InterPro" id="IPR036396">
    <property type="entry name" value="Cyt_P450_sf"/>
</dbReference>
<dbReference type="SUPFAM" id="SSF48264">
    <property type="entry name" value="Cytochrome P450"/>
    <property type="match status" value="1"/>
</dbReference>
<dbReference type="GO" id="GO:0020037">
    <property type="term" value="F:heme binding"/>
    <property type="evidence" value="ECO:0007669"/>
    <property type="project" value="InterPro"/>
</dbReference>
<dbReference type="OrthoDB" id="1844152at2759"/>
<feature type="binding site" description="axial binding residue" evidence="7">
    <location>
        <position position="466"/>
    </location>
    <ligand>
        <name>heme</name>
        <dbReference type="ChEBI" id="CHEBI:30413"/>
    </ligand>
    <ligandPart>
        <name>Fe</name>
        <dbReference type="ChEBI" id="CHEBI:18248"/>
    </ligandPart>
</feature>
<keyword evidence="4" id="KW-0560">Oxidoreductase</keyword>
<evidence type="ECO:0000256" key="3">
    <source>
        <dbReference type="ARBA" id="ARBA00022723"/>
    </source>
</evidence>
<comment type="similarity">
    <text evidence="2">Belongs to the cytochrome P450 family.</text>
</comment>
<dbReference type="AlphaFoldDB" id="A0A2B7XXH4"/>
<evidence type="ECO:0000256" key="7">
    <source>
        <dbReference type="PIRSR" id="PIRSR602403-1"/>
    </source>
</evidence>
<keyword evidence="5 7" id="KW-0408">Iron</keyword>
<dbReference type="CDD" id="cd11041">
    <property type="entry name" value="CYP503A1-like"/>
    <property type="match status" value="1"/>
</dbReference>
<keyword evidence="3 7" id="KW-0479">Metal-binding</keyword>
<keyword evidence="6" id="KW-0503">Monooxygenase</keyword>
<dbReference type="InterPro" id="IPR002403">
    <property type="entry name" value="Cyt_P450_E_grp-IV"/>
</dbReference>
<evidence type="ECO:0008006" key="11">
    <source>
        <dbReference type="Google" id="ProtNLM"/>
    </source>
</evidence>
<dbReference type="GO" id="GO:0016705">
    <property type="term" value="F:oxidoreductase activity, acting on paired donors, with incorporation or reduction of molecular oxygen"/>
    <property type="evidence" value="ECO:0007669"/>
    <property type="project" value="InterPro"/>
</dbReference>
<evidence type="ECO:0000313" key="10">
    <source>
        <dbReference type="Proteomes" id="UP000223968"/>
    </source>
</evidence>
<sequence>MSTLETISLASRLFALCPYLGLLGIVCGFAGITLYRRKPRVPPNLPVLKISSLAGNLGAAADIKAYLQNGSEVMQIGYDKYSKNGQNYLMRTSQGLVFVAAPRFIEEIRRAPSNILSNMIINNRTLQVKYTLHPILEHDWYEFEVIQKQLTRTLGPRLLDIVDECHHAFSDEVGKPAGWTSKPMWPIAVRIVTRTANRILFGKELALSKEFLKLSIDYTYTVFGGAHAIREYPGFLRPLVVRLKTNIVDERVLAKKHLGPMFRERIRRKQEAERTGSLAKYEATKPDDAVQWLLDITPPEKMNVDILVYRLVHLNVSAIHTSSVTYLDAVYDLALHPEIHEELRQEIVSVMEHEGRFTKQALTKMIKLDSFMKESARWHPFLAGALEREALKDFALSDGSTITKGTKVSVPHFAMFFDTDVYGPTAGEFDAFRFSKMRAIPGEEQKHFFVQCTPTFTHFGSGRNACPGRFFAATEIKVLLAYTLCMFDIRFPKEQREPGTFWFGGFRTADMSLNVEWKLRDKLLLRPDQLKGFAG</sequence>
<evidence type="ECO:0000313" key="9">
    <source>
        <dbReference type="EMBL" id="PGH13471.1"/>
    </source>
</evidence>
<comment type="cofactor">
    <cofactor evidence="1 7">
        <name>heme</name>
        <dbReference type="ChEBI" id="CHEBI:30413"/>
    </cofactor>
</comment>
<dbReference type="Pfam" id="PF00067">
    <property type="entry name" value="p450"/>
    <property type="match status" value="1"/>
</dbReference>
<dbReference type="STRING" id="1447875.A0A2B7XXH4"/>
<dbReference type="GO" id="GO:0004497">
    <property type="term" value="F:monooxygenase activity"/>
    <property type="evidence" value="ECO:0007669"/>
    <property type="project" value="UniProtKB-KW"/>
</dbReference>
<keyword evidence="7" id="KW-0349">Heme</keyword>
<dbReference type="PANTHER" id="PTHR46206:SF6">
    <property type="entry name" value="CYTOCHROME P450 MONOOXYGENASE AN1598-RELATED"/>
    <property type="match status" value="1"/>
</dbReference>
<keyword evidence="8" id="KW-0472">Membrane</keyword>
<comment type="caution">
    <text evidence="9">The sequence shown here is derived from an EMBL/GenBank/DDBJ whole genome shotgun (WGS) entry which is preliminary data.</text>
</comment>
<dbReference type="Gene3D" id="1.10.630.10">
    <property type="entry name" value="Cytochrome P450"/>
    <property type="match status" value="1"/>
</dbReference>
<feature type="transmembrane region" description="Helical" evidence="8">
    <location>
        <begin position="12"/>
        <end position="35"/>
    </location>
</feature>
<keyword evidence="8" id="KW-1133">Transmembrane helix</keyword>
<gene>
    <name evidence="9" type="ORF">AJ79_03601</name>
</gene>
<evidence type="ECO:0000256" key="8">
    <source>
        <dbReference type="SAM" id="Phobius"/>
    </source>
</evidence>
<dbReference type="InterPro" id="IPR001128">
    <property type="entry name" value="Cyt_P450"/>
</dbReference>
<proteinExistence type="inferred from homology"/>
<dbReference type="EMBL" id="PDNB01000045">
    <property type="protein sequence ID" value="PGH13471.1"/>
    <property type="molecule type" value="Genomic_DNA"/>
</dbReference>
<dbReference type="PANTHER" id="PTHR46206">
    <property type="entry name" value="CYTOCHROME P450"/>
    <property type="match status" value="1"/>
</dbReference>
<reference evidence="9 10" key="1">
    <citation type="submission" date="2017-10" db="EMBL/GenBank/DDBJ databases">
        <title>Comparative genomics in systemic dimorphic fungi from Ajellomycetaceae.</title>
        <authorList>
            <person name="Munoz J.F."/>
            <person name="Mcewen J.G."/>
            <person name="Clay O.K."/>
            <person name="Cuomo C.A."/>
        </authorList>
    </citation>
    <scope>NUCLEOTIDE SEQUENCE [LARGE SCALE GENOMIC DNA]</scope>
    <source>
        <strain evidence="9 10">UAMH5409</strain>
    </source>
</reference>
<keyword evidence="10" id="KW-1185">Reference proteome</keyword>
<evidence type="ECO:0000256" key="6">
    <source>
        <dbReference type="ARBA" id="ARBA00023033"/>
    </source>
</evidence>
<evidence type="ECO:0000256" key="2">
    <source>
        <dbReference type="ARBA" id="ARBA00010617"/>
    </source>
</evidence>
<dbReference type="Proteomes" id="UP000223968">
    <property type="component" value="Unassembled WGS sequence"/>
</dbReference>
<organism evidence="9 10">
    <name type="scientific">Helicocarpus griseus UAMH5409</name>
    <dbReference type="NCBI Taxonomy" id="1447875"/>
    <lineage>
        <taxon>Eukaryota</taxon>
        <taxon>Fungi</taxon>
        <taxon>Dikarya</taxon>
        <taxon>Ascomycota</taxon>
        <taxon>Pezizomycotina</taxon>
        <taxon>Eurotiomycetes</taxon>
        <taxon>Eurotiomycetidae</taxon>
        <taxon>Onygenales</taxon>
        <taxon>Ajellomycetaceae</taxon>
        <taxon>Helicocarpus</taxon>
    </lineage>
</organism>
<evidence type="ECO:0000256" key="5">
    <source>
        <dbReference type="ARBA" id="ARBA00023004"/>
    </source>
</evidence>
<evidence type="ECO:0000256" key="1">
    <source>
        <dbReference type="ARBA" id="ARBA00001971"/>
    </source>
</evidence>
<dbReference type="GO" id="GO:0005506">
    <property type="term" value="F:iron ion binding"/>
    <property type="evidence" value="ECO:0007669"/>
    <property type="project" value="InterPro"/>
</dbReference>
<keyword evidence="8" id="KW-0812">Transmembrane</keyword>
<dbReference type="PRINTS" id="PR00465">
    <property type="entry name" value="EP450IV"/>
</dbReference>
<evidence type="ECO:0000256" key="4">
    <source>
        <dbReference type="ARBA" id="ARBA00023002"/>
    </source>
</evidence>
<protein>
    <recommendedName>
        <fullName evidence="11">Cytochrome P450 monooxygenase</fullName>
    </recommendedName>
</protein>
<accession>A0A2B7XXH4</accession>
<name>A0A2B7XXH4_9EURO</name>